<reference evidence="4 5" key="1">
    <citation type="submission" date="2016-07" db="EMBL/GenBank/DDBJ databases">
        <title>Pervasive Adenine N6-methylation of Active Genes in Fungi.</title>
        <authorList>
            <consortium name="DOE Joint Genome Institute"/>
            <person name="Mondo S.J."/>
            <person name="Dannebaum R.O."/>
            <person name="Kuo R.C."/>
            <person name="Labutti K."/>
            <person name="Haridas S."/>
            <person name="Kuo A."/>
            <person name="Salamov A."/>
            <person name="Ahrendt S.R."/>
            <person name="Lipzen A."/>
            <person name="Sullivan W."/>
            <person name="Andreopoulos W.B."/>
            <person name="Clum A."/>
            <person name="Lindquist E."/>
            <person name="Daum C."/>
            <person name="Ramamoorthy G.K."/>
            <person name="Gryganskyi A."/>
            <person name="Culley D."/>
            <person name="Magnuson J.K."/>
            <person name="James T.Y."/>
            <person name="O'Malley M.A."/>
            <person name="Stajich J.E."/>
            <person name="Spatafora J.W."/>
            <person name="Visel A."/>
            <person name="Grigoriev I.V."/>
        </authorList>
    </citation>
    <scope>NUCLEOTIDE SEQUENCE [LARGE SCALE GENOMIC DNA]</scope>
    <source>
        <strain evidence="4 5">NRRL 3301</strain>
    </source>
</reference>
<proteinExistence type="predicted"/>
<dbReference type="PROSITE" id="PS50088">
    <property type="entry name" value="ANK_REPEAT"/>
    <property type="match status" value="1"/>
</dbReference>
<keyword evidence="1" id="KW-0677">Repeat</keyword>
<dbReference type="InterPro" id="IPR002110">
    <property type="entry name" value="Ankyrin_rpt"/>
</dbReference>
<feature type="repeat" description="ANK" evidence="3">
    <location>
        <begin position="110"/>
        <end position="144"/>
    </location>
</feature>
<evidence type="ECO:0000256" key="1">
    <source>
        <dbReference type="ARBA" id="ARBA00022737"/>
    </source>
</evidence>
<dbReference type="AlphaFoldDB" id="A0A1X2GW39"/>
<feature type="non-terminal residue" evidence="4">
    <location>
        <position position="174"/>
    </location>
</feature>
<evidence type="ECO:0000256" key="2">
    <source>
        <dbReference type="ARBA" id="ARBA00023043"/>
    </source>
</evidence>
<evidence type="ECO:0000313" key="4">
    <source>
        <dbReference type="EMBL" id="ORX62230.1"/>
    </source>
</evidence>
<dbReference type="Proteomes" id="UP000242146">
    <property type="component" value="Unassembled WGS sequence"/>
</dbReference>
<keyword evidence="5" id="KW-1185">Reference proteome</keyword>
<sequence>SIWHAAEEGNYDALKAHLDGCSSPRELKAMVNGRDPSTDASLLHLYATSAPETRLAMVRLLLESGADASSTNVYNVQPIHMVSLHFPLHAVSFLKALLEFGANIHARDGDGWTPLHYAARFCQPPKEAMQLLVEHGADVNAVDDSNHKSCLYGLIANGDHLACFQWMVEHGQAN</sequence>
<dbReference type="PANTHER" id="PTHR24189">
    <property type="entry name" value="MYOTROPHIN"/>
    <property type="match status" value="1"/>
</dbReference>
<dbReference type="PANTHER" id="PTHR24189:SF50">
    <property type="entry name" value="ANKYRIN REPEAT AND SOCS BOX PROTEIN 2"/>
    <property type="match status" value="1"/>
</dbReference>
<dbReference type="Pfam" id="PF12796">
    <property type="entry name" value="Ank_2"/>
    <property type="match status" value="1"/>
</dbReference>
<protein>
    <submittedName>
        <fullName evidence="4">Ankyrin</fullName>
    </submittedName>
</protein>
<keyword evidence="2 3" id="KW-0040">ANK repeat</keyword>
<dbReference type="EMBL" id="MCGT01000002">
    <property type="protein sequence ID" value="ORX62230.1"/>
    <property type="molecule type" value="Genomic_DNA"/>
</dbReference>
<gene>
    <name evidence="4" type="ORF">DM01DRAFT_1276778</name>
</gene>
<dbReference type="SUPFAM" id="SSF48403">
    <property type="entry name" value="Ankyrin repeat"/>
    <property type="match status" value="1"/>
</dbReference>
<dbReference type="InterPro" id="IPR036770">
    <property type="entry name" value="Ankyrin_rpt-contain_sf"/>
</dbReference>
<dbReference type="OrthoDB" id="194358at2759"/>
<comment type="caution">
    <text evidence="4">The sequence shown here is derived from an EMBL/GenBank/DDBJ whole genome shotgun (WGS) entry which is preliminary data.</text>
</comment>
<dbReference type="InterPro" id="IPR050745">
    <property type="entry name" value="Multifunctional_regulatory"/>
</dbReference>
<evidence type="ECO:0000313" key="5">
    <source>
        <dbReference type="Proteomes" id="UP000242146"/>
    </source>
</evidence>
<accession>A0A1X2GW39</accession>
<dbReference type="Gene3D" id="1.25.40.20">
    <property type="entry name" value="Ankyrin repeat-containing domain"/>
    <property type="match status" value="2"/>
</dbReference>
<dbReference type="SMART" id="SM00248">
    <property type="entry name" value="ANK"/>
    <property type="match status" value="3"/>
</dbReference>
<dbReference type="STRING" id="101127.A0A1X2GW39"/>
<dbReference type="PROSITE" id="PS50297">
    <property type="entry name" value="ANK_REP_REGION"/>
    <property type="match status" value="1"/>
</dbReference>
<feature type="non-terminal residue" evidence="4">
    <location>
        <position position="1"/>
    </location>
</feature>
<organism evidence="4 5">
    <name type="scientific">Hesseltinella vesiculosa</name>
    <dbReference type="NCBI Taxonomy" id="101127"/>
    <lineage>
        <taxon>Eukaryota</taxon>
        <taxon>Fungi</taxon>
        <taxon>Fungi incertae sedis</taxon>
        <taxon>Mucoromycota</taxon>
        <taxon>Mucoromycotina</taxon>
        <taxon>Mucoromycetes</taxon>
        <taxon>Mucorales</taxon>
        <taxon>Cunninghamellaceae</taxon>
        <taxon>Hesseltinella</taxon>
    </lineage>
</organism>
<name>A0A1X2GW39_9FUNG</name>
<dbReference type="PRINTS" id="PR01415">
    <property type="entry name" value="ANKYRIN"/>
</dbReference>
<evidence type="ECO:0000256" key="3">
    <source>
        <dbReference type="PROSITE-ProRule" id="PRU00023"/>
    </source>
</evidence>